<dbReference type="EC" id="3.1.1.-" evidence="4"/>
<evidence type="ECO:0000256" key="2">
    <source>
        <dbReference type="ARBA" id="ARBA00022801"/>
    </source>
</evidence>
<evidence type="ECO:0000313" key="7">
    <source>
        <dbReference type="Proteomes" id="UP000318199"/>
    </source>
</evidence>
<organism evidence="6 7">
    <name type="scientific">Caenimonas sedimenti</name>
    <dbReference type="NCBI Taxonomy" id="2596921"/>
    <lineage>
        <taxon>Bacteria</taxon>
        <taxon>Pseudomonadati</taxon>
        <taxon>Pseudomonadota</taxon>
        <taxon>Betaproteobacteria</taxon>
        <taxon>Burkholderiales</taxon>
        <taxon>Comamonadaceae</taxon>
        <taxon>Caenimonas</taxon>
    </lineage>
</organism>
<dbReference type="EMBL" id="VOBQ01000017">
    <property type="protein sequence ID" value="TWO68992.1"/>
    <property type="molecule type" value="Genomic_DNA"/>
</dbReference>
<dbReference type="Pfam" id="PF00135">
    <property type="entry name" value="COesterase"/>
    <property type="match status" value="1"/>
</dbReference>
<dbReference type="PRINTS" id="PR00878">
    <property type="entry name" value="CHOLNESTRASE"/>
</dbReference>
<dbReference type="PROSITE" id="PS51257">
    <property type="entry name" value="PROKAR_LIPOPROTEIN"/>
    <property type="match status" value="1"/>
</dbReference>
<dbReference type="InterPro" id="IPR000997">
    <property type="entry name" value="Cholinesterase"/>
</dbReference>
<dbReference type="InterPro" id="IPR002018">
    <property type="entry name" value="CarbesteraseB"/>
</dbReference>
<feature type="chain" id="PRO_5022270943" description="Carboxylic ester hydrolase" evidence="4">
    <location>
        <begin position="24"/>
        <end position="575"/>
    </location>
</feature>
<sequence length="575" mass="61089">MLARSCAVALLALLQACAHPVNTGPGTQRNTSHGPVLGVEDAGTATISWKGVPFARPPVGALRWKAPVDPEPWSAPRQASAFGPACVQTGRLYGPGLNNRYDETIGATLGQTLGSEDCLYLNVWAPATRSAAPRPVIVWVYGGSNITGHTADPVYDGANLARAADAVVVSVNYRLGIFGFLELAELKTGNAADDSGNFALLDLIKSLEFVQKNIAGFGGDPARVTLMGESAGAVNVYALMTSPMLASRTPQLFHRVIALSGGLSTAATLPPGSIPGVLPRSVWATRGQALLTHSLIADGTATDEAAAKANLARRSPQQIADDVRSKSPDALLTTVRTRLTPLGMSASNPIPDGTVVATDPIAAIRAGRYVKVPVLAGSTRDETKLFPQLFAIRPDLGGASGRLIDDARLFAIVHKYDPEGPPATRVEDWIPARYLPVDQPATGFNARARELNRVWFAAIRDDMLNALRTQQAAVWHYDFEWDELPPPFDTIFGAAHSFDLPFVFGNFGPSLYANVSFTRANQPGRLALSNAMMASVSAFARAGDPNHPGLGAAWQPWPRRIVFDATPAAARISAR</sequence>
<dbReference type="OrthoDB" id="9775851at2"/>
<comment type="caution">
    <text evidence="6">The sequence shown here is derived from an EMBL/GenBank/DDBJ whole genome shotgun (WGS) entry which is preliminary data.</text>
</comment>
<evidence type="ECO:0000256" key="1">
    <source>
        <dbReference type="ARBA" id="ARBA00005964"/>
    </source>
</evidence>
<evidence type="ECO:0000256" key="3">
    <source>
        <dbReference type="PIRSR" id="PIRSR600997-1"/>
    </source>
</evidence>
<feature type="active site" description="Charge relay system" evidence="3">
    <location>
        <position position="496"/>
    </location>
</feature>
<dbReference type="InterPro" id="IPR019826">
    <property type="entry name" value="Carboxylesterase_B_AS"/>
</dbReference>
<evidence type="ECO:0000256" key="4">
    <source>
        <dbReference type="RuleBase" id="RU361235"/>
    </source>
</evidence>
<comment type="similarity">
    <text evidence="1 4">Belongs to the type-B carboxylesterase/lipase family.</text>
</comment>
<dbReference type="GO" id="GO:0004104">
    <property type="term" value="F:cholinesterase activity"/>
    <property type="evidence" value="ECO:0007669"/>
    <property type="project" value="InterPro"/>
</dbReference>
<dbReference type="InterPro" id="IPR029058">
    <property type="entry name" value="AB_hydrolase_fold"/>
</dbReference>
<gene>
    <name evidence="6" type="ORF">FN976_21140</name>
</gene>
<dbReference type="PROSITE" id="PS00941">
    <property type="entry name" value="CARBOXYLESTERASE_B_2"/>
    <property type="match status" value="1"/>
</dbReference>
<dbReference type="InterPro" id="IPR050309">
    <property type="entry name" value="Type-B_Carboxylest/Lipase"/>
</dbReference>
<dbReference type="AlphaFoldDB" id="A0A562ZK77"/>
<dbReference type="InterPro" id="IPR019819">
    <property type="entry name" value="Carboxylesterase_B_CS"/>
</dbReference>
<dbReference type="Gene3D" id="3.40.50.1820">
    <property type="entry name" value="alpha/beta hydrolase"/>
    <property type="match status" value="1"/>
</dbReference>
<keyword evidence="7" id="KW-1185">Reference proteome</keyword>
<dbReference type="Proteomes" id="UP000318199">
    <property type="component" value="Unassembled WGS sequence"/>
</dbReference>
<evidence type="ECO:0000259" key="5">
    <source>
        <dbReference type="Pfam" id="PF00135"/>
    </source>
</evidence>
<dbReference type="SUPFAM" id="SSF53474">
    <property type="entry name" value="alpha/beta-Hydrolases"/>
    <property type="match status" value="1"/>
</dbReference>
<name>A0A562ZK77_9BURK</name>
<feature type="domain" description="Carboxylesterase type B" evidence="5">
    <location>
        <begin position="28"/>
        <end position="556"/>
    </location>
</feature>
<feature type="active site" description="Charge relay system" evidence="3">
    <location>
        <position position="382"/>
    </location>
</feature>
<feature type="active site" description="Acyl-ester intermediate" evidence="3">
    <location>
        <position position="230"/>
    </location>
</feature>
<keyword evidence="4" id="KW-0732">Signal</keyword>
<protein>
    <recommendedName>
        <fullName evidence="4">Carboxylic ester hydrolase</fullName>
        <ecNumber evidence="4">3.1.1.-</ecNumber>
    </recommendedName>
</protein>
<proteinExistence type="inferred from homology"/>
<dbReference type="PANTHER" id="PTHR11559">
    <property type="entry name" value="CARBOXYLESTERASE"/>
    <property type="match status" value="1"/>
</dbReference>
<dbReference type="PROSITE" id="PS00122">
    <property type="entry name" value="CARBOXYLESTERASE_B_1"/>
    <property type="match status" value="1"/>
</dbReference>
<reference evidence="6 7" key="1">
    <citation type="submission" date="2019-07" db="EMBL/GenBank/DDBJ databases">
        <title>Caenimonas sedimenti sp. nov., isolated from activated sludge.</title>
        <authorList>
            <person name="Xu J."/>
        </authorList>
    </citation>
    <scope>NUCLEOTIDE SEQUENCE [LARGE SCALE GENOMIC DNA]</scope>
    <source>
        <strain evidence="6 7">HX-9-20</strain>
    </source>
</reference>
<evidence type="ECO:0000313" key="6">
    <source>
        <dbReference type="EMBL" id="TWO68992.1"/>
    </source>
</evidence>
<accession>A0A562ZK77</accession>
<feature type="signal peptide" evidence="4">
    <location>
        <begin position="1"/>
        <end position="23"/>
    </location>
</feature>
<keyword evidence="2 4" id="KW-0378">Hydrolase</keyword>